<protein>
    <submittedName>
        <fullName evidence="2">Molybdenum cofactor biosysynthesis protein</fullName>
    </submittedName>
</protein>
<dbReference type="InterPro" id="IPR005303">
    <property type="entry name" value="MOCOS_middle"/>
</dbReference>
<accession>A0A830FE52</accession>
<feature type="domain" description="MOSC" evidence="1">
    <location>
        <begin position="84"/>
        <end position="268"/>
    </location>
</feature>
<name>A0A830FE52_9EURY</name>
<dbReference type="SUPFAM" id="SSF141673">
    <property type="entry name" value="MOSC N-terminal domain-like"/>
    <property type="match status" value="1"/>
</dbReference>
<dbReference type="Pfam" id="PF03476">
    <property type="entry name" value="MOSC_N"/>
    <property type="match status" value="1"/>
</dbReference>
<sequence length="277" mass="30801">MTERSISPHVARIRVYPVKSLNPLERTRTTVRPDGGLGVDRSYAVVDAEGEYVNGKREAAVHRIDATYADDGDTLVLRDRDGERDAESFRLADADDREGAAAWLTAHYGYDVAFEHAERGGYPDDTTASGPTVISTATLREIGSWFDLPIGEVRRRFRPNLEIGGVPAFWEDRLYADREHTVRVRVGDAVFEGTNPCSRCVVPTRDSRTGERDPEFQRTFVEKREATLPAWADESWYERGYYQLMVNTAVPEGTTGATLTVGDDVEVLGVSEGNPQG</sequence>
<dbReference type="Proteomes" id="UP000628840">
    <property type="component" value="Unassembled WGS sequence"/>
</dbReference>
<dbReference type="GO" id="GO:0003824">
    <property type="term" value="F:catalytic activity"/>
    <property type="evidence" value="ECO:0007669"/>
    <property type="project" value="InterPro"/>
</dbReference>
<dbReference type="Pfam" id="PF03473">
    <property type="entry name" value="MOSC"/>
    <property type="match status" value="1"/>
</dbReference>
<dbReference type="PROSITE" id="PS51340">
    <property type="entry name" value="MOSC"/>
    <property type="match status" value="1"/>
</dbReference>
<dbReference type="RefSeq" id="WP_188883759.1">
    <property type="nucleotide sequence ID" value="NZ_BMPF01000003.1"/>
</dbReference>
<evidence type="ECO:0000259" key="1">
    <source>
        <dbReference type="PROSITE" id="PS51340"/>
    </source>
</evidence>
<dbReference type="InterPro" id="IPR011037">
    <property type="entry name" value="Pyrv_Knase-like_insert_dom_sf"/>
</dbReference>
<dbReference type="InterPro" id="IPR005302">
    <property type="entry name" value="MoCF_Sase_C"/>
</dbReference>
<dbReference type="OrthoDB" id="211216at2157"/>
<proteinExistence type="predicted"/>
<evidence type="ECO:0000313" key="2">
    <source>
        <dbReference type="EMBL" id="GGL37683.1"/>
    </source>
</evidence>
<comment type="caution">
    <text evidence="2">The sequence shown here is derived from an EMBL/GenBank/DDBJ whole genome shotgun (WGS) entry which is preliminary data.</text>
</comment>
<reference evidence="2 3" key="1">
    <citation type="journal article" date="2019" name="Int. J. Syst. Evol. Microbiol.">
        <title>The Global Catalogue of Microorganisms (GCM) 10K type strain sequencing project: providing services to taxonomists for standard genome sequencing and annotation.</title>
        <authorList>
            <consortium name="The Broad Institute Genomics Platform"/>
            <consortium name="The Broad Institute Genome Sequencing Center for Infectious Disease"/>
            <person name="Wu L."/>
            <person name="Ma J."/>
        </authorList>
    </citation>
    <scope>NUCLEOTIDE SEQUENCE [LARGE SCALE GENOMIC DNA]</scope>
    <source>
        <strain evidence="2 3">JCM 19585</strain>
    </source>
</reference>
<dbReference type="SUPFAM" id="SSF50800">
    <property type="entry name" value="PK beta-barrel domain-like"/>
    <property type="match status" value="1"/>
</dbReference>
<keyword evidence="3" id="KW-1185">Reference proteome</keyword>
<organism evidence="2 3">
    <name type="scientific">Halarchaeum grantii</name>
    <dbReference type="NCBI Taxonomy" id="1193105"/>
    <lineage>
        <taxon>Archaea</taxon>
        <taxon>Methanobacteriati</taxon>
        <taxon>Methanobacteriota</taxon>
        <taxon>Stenosarchaea group</taxon>
        <taxon>Halobacteria</taxon>
        <taxon>Halobacteriales</taxon>
        <taxon>Halobacteriaceae</taxon>
    </lineage>
</organism>
<dbReference type="EMBL" id="BMPF01000003">
    <property type="protein sequence ID" value="GGL37683.1"/>
    <property type="molecule type" value="Genomic_DNA"/>
</dbReference>
<gene>
    <name evidence="2" type="ORF">GCM10009037_21590</name>
</gene>
<dbReference type="GO" id="GO:0030151">
    <property type="term" value="F:molybdenum ion binding"/>
    <property type="evidence" value="ECO:0007669"/>
    <property type="project" value="InterPro"/>
</dbReference>
<dbReference type="GO" id="GO:0030170">
    <property type="term" value="F:pyridoxal phosphate binding"/>
    <property type="evidence" value="ECO:0007669"/>
    <property type="project" value="InterPro"/>
</dbReference>
<dbReference type="AlphaFoldDB" id="A0A830FE52"/>
<evidence type="ECO:0000313" key="3">
    <source>
        <dbReference type="Proteomes" id="UP000628840"/>
    </source>
</evidence>